<comment type="caution">
    <text evidence="2">The sequence shown here is derived from an EMBL/GenBank/DDBJ whole genome shotgun (WGS) entry which is preliminary data.</text>
</comment>
<protein>
    <recommendedName>
        <fullName evidence="1">DUF4015 domain-containing protein</fullName>
    </recommendedName>
</protein>
<evidence type="ECO:0000259" key="1">
    <source>
        <dbReference type="Pfam" id="PF13200"/>
    </source>
</evidence>
<proteinExistence type="predicted"/>
<feature type="domain" description="DUF4015" evidence="1">
    <location>
        <begin position="49"/>
        <end position="216"/>
    </location>
</feature>
<dbReference type="AlphaFoldDB" id="X1R5I4"/>
<dbReference type="EMBL" id="BARV01037443">
    <property type="protein sequence ID" value="GAI50879.1"/>
    <property type="molecule type" value="Genomic_DNA"/>
</dbReference>
<accession>X1R5I4</accession>
<name>X1R5I4_9ZZZZ</name>
<reference evidence="2" key="1">
    <citation type="journal article" date="2014" name="Front. Microbiol.">
        <title>High frequency of phylogenetically diverse reductive dehalogenase-homologous genes in deep subseafloor sedimentary metagenomes.</title>
        <authorList>
            <person name="Kawai M."/>
            <person name="Futagami T."/>
            <person name="Toyoda A."/>
            <person name="Takaki Y."/>
            <person name="Nishi S."/>
            <person name="Hori S."/>
            <person name="Arai W."/>
            <person name="Tsubouchi T."/>
            <person name="Morono Y."/>
            <person name="Uchiyama I."/>
            <person name="Ito T."/>
            <person name="Fujiyama A."/>
            <person name="Inagaki F."/>
            <person name="Takami H."/>
        </authorList>
    </citation>
    <scope>NUCLEOTIDE SEQUENCE</scope>
    <source>
        <strain evidence="2">Expedition CK06-06</strain>
    </source>
</reference>
<dbReference type="Pfam" id="PF13200">
    <property type="entry name" value="DUF4015"/>
    <property type="match status" value="1"/>
</dbReference>
<sequence>LREIIMKRVSIRCLLVLGFLFSLLGIVGWDQTSPASLYVFPPSYHDRIGVYLTSHAINKPGVLQGVLAAVSEQKLNAVVINVKNMHGELTYESSVPLANTIGASSGRLEFHSLLTALREAGIYLIARQVLFYDPKLAAFLGISGSWVSPDDERAVAYNLEVAQEVARLGFDEIQFDYVRFPDGGELLPIYEQRYRAVNGFLQQARQELPGRIILSAE</sequence>
<evidence type="ECO:0000313" key="2">
    <source>
        <dbReference type="EMBL" id="GAI50879.1"/>
    </source>
</evidence>
<organism evidence="2">
    <name type="scientific">marine sediment metagenome</name>
    <dbReference type="NCBI Taxonomy" id="412755"/>
    <lineage>
        <taxon>unclassified sequences</taxon>
        <taxon>metagenomes</taxon>
        <taxon>ecological metagenomes</taxon>
    </lineage>
</organism>
<feature type="non-terminal residue" evidence="2">
    <location>
        <position position="217"/>
    </location>
</feature>
<gene>
    <name evidence="2" type="ORF">S06H3_57928</name>
</gene>
<dbReference type="InterPro" id="IPR025275">
    <property type="entry name" value="DUF4015"/>
</dbReference>
<feature type="non-terminal residue" evidence="2">
    <location>
        <position position="1"/>
    </location>
</feature>